<dbReference type="EMBL" id="PKUS01000002">
    <property type="protein sequence ID" value="PLW70292.1"/>
    <property type="molecule type" value="Genomic_DNA"/>
</dbReference>
<feature type="domain" description="Major facilitator superfamily (MFS) profile" evidence="7">
    <location>
        <begin position="24"/>
        <end position="423"/>
    </location>
</feature>
<evidence type="ECO:0000256" key="5">
    <source>
        <dbReference type="ARBA" id="ARBA00023136"/>
    </source>
</evidence>
<dbReference type="OrthoDB" id="6057322at2"/>
<proteinExistence type="predicted"/>
<dbReference type="SUPFAM" id="SSF103473">
    <property type="entry name" value="MFS general substrate transporter"/>
    <property type="match status" value="1"/>
</dbReference>
<sequence length="435" mass="46921">MTGPDESPGEQVQSEEPSLYSYYVLVLLSIVYVFNFIDRQIMAVLIDPIKAEFGVSDTAMGFLSGFAFVFFYTLVGIPIARWADRGSRRFIISLAIAIWSLMTAASGMARNFGQLAAIRVLVGVGEAGATPPSHSLLSDYFPLNKRATALAIYSWGVYIGAALAFPIGGYLVTHYDWRTAFYAVGLPGVALSLLVWFTVKEVPRGSTEASSANVENASLGEVMRFLLSRRSFVLIVLGSSLQSLSGFGVITWGAPFLSRVHDMGWTEIGVTMGWIIGVAGCAGVFLGGRLADRLGRRDTSWYMRLPALESLLCIPFVTGFALLTDTRLAILSFIPFYFLGAAYVGPMHAMVQSLVRVRMRATASAILLFVVNMIGAGLGPLAIGLLNDYVFGPTYGDGAIRYSILVIGLVGGLGSILFWQASKTLSADLASRDID</sequence>
<keyword evidence="3 6" id="KW-0812">Transmembrane</keyword>
<dbReference type="PANTHER" id="PTHR23505">
    <property type="entry name" value="SPINSTER"/>
    <property type="match status" value="1"/>
</dbReference>
<comment type="subcellular location">
    <subcellularLocation>
        <location evidence="1">Membrane</location>
        <topology evidence="1">Multi-pass membrane protein</topology>
    </subcellularLocation>
</comment>
<comment type="caution">
    <text evidence="8">The sequence shown here is derived from an EMBL/GenBank/DDBJ whole genome shotgun (WGS) entry which is preliminary data.</text>
</comment>
<dbReference type="InterPro" id="IPR020846">
    <property type="entry name" value="MFS_dom"/>
</dbReference>
<dbReference type="PROSITE" id="PS50850">
    <property type="entry name" value="MFS"/>
    <property type="match status" value="1"/>
</dbReference>
<dbReference type="Proteomes" id="UP000235005">
    <property type="component" value="Unassembled WGS sequence"/>
</dbReference>
<reference evidence="8 9" key="1">
    <citation type="submission" date="2018-01" db="EMBL/GenBank/DDBJ databases">
        <title>The draft genome sequence of Halioglobus lutimaris HF004.</title>
        <authorList>
            <person name="Du Z.-J."/>
            <person name="Shi M.-J."/>
        </authorList>
    </citation>
    <scope>NUCLEOTIDE SEQUENCE [LARGE SCALE GENOMIC DNA]</scope>
    <source>
        <strain evidence="8 9">HF004</strain>
    </source>
</reference>
<evidence type="ECO:0000256" key="2">
    <source>
        <dbReference type="ARBA" id="ARBA00022448"/>
    </source>
</evidence>
<dbReference type="PANTHER" id="PTHR23505:SF79">
    <property type="entry name" value="PROTEIN SPINSTER"/>
    <property type="match status" value="1"/>
</dbReference>
<keyword evidence="9" id="KW-1185">Reference proteome</keyword>
<feature type="transmembrane region" description="Helical" evidence="6">
    <location>
        <begin position="399"/>
        <end position="419"/>
    </location>
</feature>
<dbReference type="CDD" id="cd17328">
    <property type="entry name" value="MFS_spinster_like"/>
    <property type="match status" value="1"/>
</dbReference>
<feature type="transmembrane region" description="Helical" evidence="6">
    <location>
        <begin position="303"/>
        <end position="322"/>
    </location>
</feature>
<dbReference type="Pfam" id="PF07690">
    <property type="entry name" value="MFS_1"/>
    <property type="match status" value="1"/>
</dbReference>
<dbReference type="InterPro" id="IPR036259">
    <property type="entry name" value="MFS_trans_sf"/>
</dbReference>
<accession>A0A2N5X731</accession>
<feature type="transmembrane region" description="Helical" evidence="6">
    <location>
        <begin position="150"/>
        <end position="173"/>
    </location>
</feature>
<keyword evidence="4 6" id="KW-1133">Transmembrane helix</keyword>
<evidence type="ECO:0000256" key="1">
    <source>
        <dbReference type="ARBA" id="ARBA00004141"/>
    </source>
</evidence>
<dbReference type="RefSeq" id="WP_101517262.1">
    <property type="nucleotide sequence ID" value="NZ_PKUS01000002.1"/>
</dbReference>
<evidence type="ECO:0000256" key="6">
    <source>
        <dbReference type="SAM" id="Phobius"/>
    </source>
</evidence>
<feature type="transmembrane region" description="Helical" evidence="6">
    <location>
        <begin position="232"/>
        <end position="252"/>
    </location>
</feature>
<dbReference type="InterPro" id="IPR011701">
    <property type="entry name" value="MFS"/>
</dbReference>
<feature type="transmembrane region" description="Helical" evidence="6">
    <location>
        <begin position="366"/>
        <end position="387"/>
    </location>
</feature>
<evidence type="ECO:0000313" key="9">
    <source>
        <dbReference type="Proteomes" id="UP000235005"/>
    </source>
</evidence>
<evidence type="ECO:0000259" key="7">
    <source>
        <dbReference type="PROSITE" id="PS50850"/>
    </source>
</evidence>
<evidence type="ECO:0000256" key="4">
    <source>
        <dbReference type="ARBA" id="ARBA00022989"/>
    </source>
</evidence>
<feature type="transmembrane region" description="Helical" evidence="6">
    <location>
        <begin position="91"/>
        <end position="109"/>
    </location>
</feature>
<evidence type="ECO:0000313" key="8">
    <source>
        <dbReference type="EMBL" id="PLW70292.1"/>
    </source>
</evidence>
<dbReference type="InterPro" id="IPR044770">
    <property type="entry name" value="MFS_spinster-like"/>
</dbReference>
<feature type="transmembrane region" description="Helical" evidence="6">
    <location>
        <begin position="272"/>
        <end position="291"/>
    </location>
</feature>
<gene>
    <name evidence="8" type="ORF">C0039_03545</name>
</gene>
<feature type="transmembrane region" description="Helical" evidence="6">
    <location>
        <begin position="20"/>
        <end position="37"/>
    </location>
</feature>
<protein>
    <submittedName>
        <fullName evidence="8">MFS transporter</fullName>
    </submittedName>
</protein>
<organism evidence="8 9">
    <name type="scientific">Pseudohalioglobus lutimaris</name>
    <dbReference type="NCBI Taxonomy" id="1737061"/>
    <lineage>
        <taxon>Bacteria</taxon>
        <taxon>Pseudomonadati</taxon>
        <taxon>Pseudomonadota</taxon>
        <taxon>Gammaproteobacteria</taxon>
        <taxon>Cellvibrionales</taxon>
        <taxon>Halieaceae</taxon>
        <taxon>Pseudohalioglobus</taxon>
    </lineage>
</organism>
<keyword evidence="2" id="KW-0813">Transport</keyword>
<dbReference type="GO" id="GO:0022857">
    <property type="term" value="F:transmembrane transporter activity"/>
    <property type="evidence" value="ECO:0007669"/>
    <property type="project" value="InterPro"/>
</dbReference>
<feature type="transmembrane region" description="Helical" evidence="6">
    <location>
        <begin position="328"/>
        <end position="345"/>
    </location>
</feature>
<feature type="transmembrane region" description="Helical" evidence="6">
    <location>
        <begin position="58"/>
        <end position="79"/>
    </location>
</feature>
<name>A0A2N5X731_9GAMM</name>
<dbReference type="AlphaFoldDB" id="A0A2N5X731"/>
<keyword evidence="5 6" id="KW-0472">Membrane</keyword>
<dbReference type="Gene3D" id="1.20.1250.20">
    <property type="entry name" value="MFS general substrate transporter like domains"/>
    <property type="match status" value="1"/>
</dbReference>
<feature type="transmembrane region" description="Helical" evidence="6">
    <location>
        <begin position="179"/>
        <end position="199"/>
    </location>
</feature>
<evidence type="ECO:0000256" key="3">
    <source>
        <dbReference type="ARBA" id="ARBA00022692"/>
    </source>
</evidence>
<dbReference type="GO" id="GO:0016020">
    <property type="term" value="C:membrane"/>
    <property type="evidence" value="ECO:0007669"/>
    <property type="project" value="UniProtKB-SubCell"/>
</dbReference>